<dbReference type="Gene3D" id="3.40.50.20">
    <property type="match status" value="1"/>
</dbReference>
<proteinExistence type="inferred from homology"/>
<dbReference type="NCBIfam" id="TIGR03570">
    <property type="entry name" value="NeuD_NnaD"/>
    <property type="match status" value="1"/>
</dbReference>
<feature type="domain" description="PglD N-terminal" evidence="2">
    <location>
        <begin position="4"/>
        <end position="73"/>
    </location>
</feature>
<accession>A0ABN7K863</accession>
<dbReference type="EC" id="2.3.1.203" evidence="3"/>
<gene>
    <name evidence="3" type="primary">pglD_1</name>
    <name evidence="3" type="ORF">LMG8286_01477</name>
</gene>
<dbReference type="GO" id="GO:0016746">
    <property type="term" value="F:acyltransferase activity"/>
    <property type="evidence" value="ECO:0007669"/>
    <property type="project" value="UniProtKB-KW"/>
</dbReference>
<evidence type="ECO:0000256" key="1">
    <source>
        <dbReference type="ARBA" id="ARBA00007274"/>
    </source>
</evidence>
<dbReference type="CDD" id="cd03360">
    <property type="entry name" value="LbH_AT_putative"/>
    <property type="match status" value="1"/>
</dbReference>
<name>A0ABN7K863_9BACT</name>
<keyword evidence="3" id="KW-0012">Acyltransferase</keyword>
<keyword evidence="4" id="KW-1185">Reference proteome</keyword>
<dbReference type="PANTHER" id="PTHR43300:SF7">
    <property type="entry name" value="UDP-N-ACETYLBACILLOSAMINE N-ACETYLTRANSFERASE"/>
    <property type="match status" value="1"/>
</dbReference>
<keyword evidence="3" id="KW-0808">Transferase</keyword>
<dbReference type="PANTHER" id="PTHR43300">
    <property type="entry name" value="ACETYLTRANSFERASE"/>
    <property type="match status" value="1"/>
</dbReference>
<dbReference type="EMBL" id="CAJHOE010000004">
    <property type="protein sequence ID" value="CAD7288709.1"/>
    <property type="molecule type" value="Genomic_DNA"/>
</dbReference>
<organism evidence="3 4">
    <name type="scientific">Campylobacter suis</name>
    <dbReference type="NCBI Taxonomy" id="2790657"/>
    <lineage>
        <taxon>Bacteria</taxon>
        <taxon>Pseudomonadati</taxon>
        <taxon>Campylobacterota</taxon>
        <taxon>Epsilonproteobacteria</taxon>
        <taxon>Campylobacterales</taxon>
        <taxon>Campylobacteraceae</taxon>
        <taxon>Campylobacter</taxon>
    </lineage>
</organism>
<evidence type="ECO:0000313" key="4">
    <source>
        <dbReference type="Proteomes" id="UP000789359"/>
    </source>
</evidence>
<comment type="similarity">
    <text evidence="1">Belongs to the transferase hexapeptide repeat family.</text>
</comment>
<dbReference type="InterPro" id="IPR041561">
    <property type="entry name" value="PglD_N"/>
</dbReference>
<dbReference type="SUPFAM" id="SSF51161">
    <property type="entry name" value="Trimeric LpxA-like enzymes"/>
    <property type="match status" value="1"/>
</dbReference>
<dbReference type="InterPro" id="IPR020019">
    <property type="entry name" value="AcTrfase_PglD-like"/>
</dbReference>
<reference evidence="3 4" key="1">
    <citation type="submission" date="2020-11" db="EMBL/GenBank/DDBJ databases">
        <authorList>
            <person name="Peeters C."/>
        </authorList>
    </citation>
    <scope>NUCLEOTIDE SEQUENCE [LARGE SCALE GENOMIC DNA]</scope>
    <source>
        <strain evidence="3 4">LMG 8286</strain>
    </source>
</reference>
<evidence type="ECO:0000313" key="3">
    <source>
        <dbReference type="EMBL" id="CAD7288709.1"/>
    </source>
</evidence>
<dbReference type="Proteomes" id="UP000789359">
    <property type="component" value="Unassembled WGS sequence"/>
</dbReference>
<comment type="caution">
    <text evidence="3">The sequence shown here is derived from an EMBL/GenBank/DDBJ whole genome shotgun (WGS) entry which is preliminary data.</text>
</comment>
<evidence type="ECO:0000259" key="2">
    <source>
        <dbReference type="Pfam" id="PF17836"/>
    </source>
</evidence>
<protein>
    <submittedName>
        <fullName evidence="3">UDP-N-acetylbacillosamine N-acetyltransferase</fullName>
        <ecNumber evidence="3">2.3.1.203</ecNumber>
    </submittedName>
</protein>
<dbReference type="RefSeq" id="WP_230057221.1">
    <property type="nucleotide sequence ID" value="NZ_CAJHOE010000004.1"/>
</dbReference>
<dbReference type="InterPro" id="IPR050179">
    <property type="entry name" value="Trans_hexapeptide_repeat"/>
</dbReference>
<dbReference type="InterPro" id="IPR011004">
    <property type="entry name" value="Trimer_LpxA-like_sf"/>
</dbReference>
<sequence>MKENIVLIGGGGHARSCIDVIELENRFNIIGIVDNGLKKGTKVLDYEVLGSDSDLPEIFKICKNALICIGQIKTPEPRIKAYELALSLGFKLPSIISPLAYVSKYADVQDSSIIMHHAFINAGAKIGKNCIINSKALIEHDAVIGDHCHISTASVINGGVSVGAKSFFGSNSTSKEYVNIDENSIIGGGTSVFLARKM</sequence>
<dbReference type="Pfam" id="PF17836">
    <property type="entry name" value="PglD_N"/>
    <property type="match status" value="1"/>
</dbReference>
<dbReference type="Gene3D" id="2.160.10.10">
    <property type="entry name" value="Hexapeptide repeat proteins"/>
    <property type="match status" value="1"/>
</dbReference>